<evidence type="ECO:0000313" key="1">
    <source>
        <dbReference type="EMBL" id="MQL92532.1"/>
    </source>
</evidence>
<gene>
    <name evidence="1" type="ORF">Taro_025150</name>
</gene>
<dbReference type="EMBL" id="NMUH01001456">
    <property type="protein sequence ID" value="MQL92532.1"/>
    <property type="molecule type" value="Genomic_DNA"/>
</dbReference>
<keyword evidence="2" id="KW-1185">Reference proteome</keyword>
<evidence type="ECO:0000313" key="2">
    <source>
        <dbReference type="Proteomes" id="UP000652761"/>
    </source>
</evidence>
<sequence length="302" mass="32782">MDEVAEKDRAGTIDLHKYHTSMYEEGDARSTLNVIGRGGGDLTAAALTNLSTPPQRGRETCTHKSGRIETPFVRGGTQVRRNTGGERVQRQEEIFTTGEVEESGTLRNDEMQNLLVGAECKANQISDKLNKVNGFATNAEDTQRNERNESKPRNGILAVDHIATSSLVSQCNEWPSSLHGLLNQAYNLRDSAAVSFPSQDQIVDSSTYKNSSSTTKNVEGTVLNINEEGYHMKAQTTEQDGPEALWVKWGTMTAILCCTPKKLLLCECHATSSSLTTLTSSSALTTVTTSTSTVTTTVTTSI</sequence>
<accession>A0A843V2I3</accession>
<reference evidence="1" key="1">
    <citation type="submission" date="2017-07" db="EMBL/GenBank/DDBJ databases">
        <title>Taro Niue Genome Assembly and Annotation.</title>
        <authorList>
            <person name="Atibalentja N."/>
            <person name="Keating K."/>
            <person name="Fields C.J."/>
        </authorList>
    </citation>
    <scope>NUCLEOTIDE SEQUENCE</scope>
    <source>
        <strain evidence="1">Niue_2</strain>
        <tissue evidence="1">Leaf</tissue>
    </source>
</reference>
<organism evidence="1 2">
    <name type="scientific">Colocasia esculenta</name>
    <name type="common">Wild taro</name>
    <name type="synonym">Arum esculentum</name>
    <dbReference type="NCBI Taxonomy" id="4460"/>
    <lineage>
        <taxon>Eukaryota</taxon>
        <taxon>Viridiplantae</taxon>
        <taxon>Streptophyta</taxon>
        <taxon>Embryophyta</taxon>
        <taxon>Tracheophyta</taxon>
        <taxon>Spermatophyta</taxon>
        <taxon>Magnoliopsida</taxon>
        <taxon>Liliopsida</taxon>
        <taxon>Araceae</taxon>
        <taxon>Aroideae</taxon>
        <taxon>Colocasieae</taxon>
        <taxon>Colocasia</taxon>
    </lineage>
</organism>
<dbReference type="OrthoDB" id="167398at2759"/>
<proteinExistence type="predicted"/>
<name>A0A843V2I3_COLES</name>
<dbReference type="Proteomes" id="UP000652761">
    <property type="component" value="Unassembled WGS sequence"/>
</dbReference>
<protein>
    <submittedName>
        <fullName evidence="1">Uncharacterized protein</fullName>
    </submittedName>
</protein>
<dbReference type="AlphaFoldDB" id="A0A843V2I3"/>
<comment type="caution">
    <text evidence="1">The sequence shown here is derived from an EMBL/GenBank/DDBJ whole genome shotgun (WGS) entry which is preliminary data.</text>
</comment>